<proteinExistence type="predicted"/>
<reference evidence="1 2" key="1">
    <citation type="submission" date="2017-06" db="EMBL/GenBank/DDBJ databases">
        <title>Genome sequencing of cyanobaciteial culture collection at National Institute for Environmental Studies (NIES).</title>
        <authorList>
            <person name="Hirose Y."/>
            <person name="Shimura Y."/>
            <person name="Fujisawa T."/>
            <person name="Nakamura Y."/>
            <person name="Kawachi M."/>
        </authorList>
    </citation>
    <scope>NUCLEOTIDE SEQUENCE [LARGE SCALE GENOMIC DNA]</scope>
    <source>
        <strain evidence="1 2">NIES-37</strain>
    </source>
</reference>
<evidence type="ECO:0000313" key="1">
    <source>
        <dbReference type="EMBL" id="BAY96679.1"/>
    </source>
</evidence>
<evidence type="ECO:0000313" key="2">
    <source>
        <dbReference type="Proteomes" id="UP000218785"/>
    </source>
</evidence>
<keyword evidence="2" id="KW-1185">Reference proteome</keyword>
<dbReference type="AlphaFoldDB" id="A0A1Z4MTA4"/>
<dbReference type="Proteomes" id="UP000218785">
    <property type="component" value="Chromosome"/>
</dbReference>
<dbReference type="KEGG" id="ttq:NIES37_06140"/>
<dbReference type="EMBL" id="AP018248">
    <property type="protein sequence ID" value="BAY96679.1"/>
    <property type="molecule type" value="Genomic_DNA"/>
</dbReference>
<accession>A0A1Z4MTA4</accession>
<sequence length="54" mass="6397">MFPQMKSRSTFVRQAANLRQYKQELQQVLAHTVCVWLNRLFGLEPLQFDSLVTE</sequence>
<protein>
    <submittedName>
        <fullName evidence="1">Transposase</fullName>
    </submittedName>
</protein>
<name>A0A1Z4MTA4_9CYAN</name>
<gene>
    <name evidence="1" type="ORF">NIES37_06140</name>
</gene>
<organism evidence="1 2">
    <name type="scientific">Tolypothrix tenuis PCC 7101</name>
    <dbReference type="NCBI Taxonomy" id="231146"/>
    <lineage>
        <taxon>Bacteria</taxon>
        <taxon>Bacillati</taxon>
        <taxon>Cyanobacteriota</taxon>
        <taxon>Cyanophyceae</taxon>
        <taxon>Nostocales</taxon>
        <taxon>Tolypothrichaceae</taxon>
        <taxon>Tolypothrix</taxon>
    </lineage>
</organism>